<dbReference type="SUPFAM" id="SSF53756">
    <property type="entry name" value="UDP-Glycosyltransferase/glycogen phosphorylase"/>
    <property type="match status" value="1"/>
</dbReference>
<dbReference type="PANTHER" id="PTHR12526:SF638">
    <property type="entry name" value="SPORE COAT PROTEIN SA"/>
    <property type="match status" value="1"/>
</dbReference>
<dbReference type="EMBL" id="WTYX01000002">
    <property type="protein sequence ID" value="MXO91346.1"/>
    <property type="molecule type" value="Genomic_DNA"/>
</dbReference>
<dbReference type="Gene3D" id="3.40.50.2000">
    <property type="entry name" value="Glycogen Phosphorylase B"/>
    <property type="match status" value="2"/>
</dbReference>
<gene>
    <name evidence="2" type="ORF">GRI41_10970</name>
</gene>
<name>A0A844ZWL8_9SPHN</name>
<dbReference type="PANTHER" id="PTHR12526">
    <property type="entry name" value="GLYCOSYLTRANSFERASE"/>
    <property type="match status" value="1"/>
</dbReference>
<reference evidence="2 3" key="1">
    <citation type="submission" date="2019-12" db="EMBL/GenBank/DDBJ databases">
        <title>Genomic-based taxomic classification of the family Erythrobacteraceae.</title>
        <authorList>
            <person name="Xu L."/>
        </authorList>
    </citation>
    <scope>NUCLEOTIDE SEQUENCE [LARGE SCALE GENOMIC DNA]</scope>
    <source>
        <strain evidence="2 3">KCTC 52763</strain>
    </source>
</reference>
<dbReference type="Pfam" id="PF13477">
    <property type="entry name" value="Glyco_trans_4_2"/>
    <property type="match status" value="1"/>
</dbReference>
<dbReference type="RefSeq" id="WP_160605033.1">
    <property type="nucleotide sequence ID" value="NZ_WTYX01000002.1"/>
</dbReference>
<organism evidence="2 3">
    <name type="scientific">Pontixanthobacter aquaemixtae</name>
    <dbReference type="NCBI Taxonomy" id="1958940"/>
    <lineage>
        <taxon>Bacteria</taxon>
        <taxon>Pseudomonadati</taxon>
        <taxon>Pseudomonadota</taxon>
        <taxon>Alphaproteobacteria</taxon>
        <taxon>Sphingomonadales</taxon>
        <taxon>Erythrobacteraceae</taxon>
        <taxon>Pontixanthobacter</taxon>
    </lineage>
</organism>
<comment type="caution">
    <text evidence="2">The sequence shown here is derived from an EMBL/GenBank/DDBJ whole genome shotgun (WGS) entry which is preliminary data.</text>
</comment>
<dbReference type="Pfam" id="PF13692">
    <property type="entry name" value="Glyco_trans_1_4"/>
    <property type="match status" value="1"/>
</dbReference>
<dbReference type="AlphaFoldDB" id="A0A844ZWL8"/>
<dbReference type="Proteomes" id="UP000442714">
    <property type="component" value="Unassembled WGS sequence"/>
</dbReference>
<feature type="domain" description="Glycosyltransferase subfamily 4-like N-terminal" evidence="1">
    <location>
        <begin position="5"/>
        <end position="146"/>
    </location>
</feature>
<sequence length="381" mass="41843">MRIILTVNVAWNIWNFRKSLLEALIEDGHAVTILAPPDDTVEKLRGLGCDFEPLEMSRKGLNPVEDIALCLRLRRIFKRLNPDIVLSFTIKNNLFGAFASRGMQHAFIPNVTGLGTAFLSGGPMRMLAKALYRFAFARLPVVFFQNEDDIALFTQRKLVRPYQAKALPGSGIDLDHFAAAPFPEETPETTFLMVARLLRDKGVVEFVDAARSVKQAVPGARFQLLGAIDPHNRSAIDRETLDGWVAENVIEYLGTTNDIRPNIAAAHCVVLPSYREGAPRTLIEASAMARPVIATDVPGCRSVVEDAKTGLLCEAKSSASLAQSMLEFLAFSRAEQAAMGRTAREKMVSGYSDQIVIGRYREQIAAVSNDVPVSLDKVAGK</sequence>
<accession>A0A844ZWL8</accession>
<dbReference type="OrthoDB" id="9790710at2"/>
<evidence type="ECO:0000313" key="2">
    <source>
        <dbReference type="EMBL" id="MXO91346.1"/>
    </source>
</evidence>
<keyword evidence="3" id="KW-1185">Reference proteome</keyword>
<dbReference type="CDD" id="cd03808">
    <property type="entry name" value="GT4_CapM-like"/>
    <property type="match status" value="1"/>
</dbReference>
<evidence type="ECO:0000313" key="3">
    <source>
        <dbReference type="Proteomes" id="UP000442714"/>
    </source>
</evidence>
<protein>
    <submittedName>
        <fullName evidence="2">Glycosyltransferase</fullName>
    </submittedName>
</protein>
<proteinExistence type="predicted"/>
<keyword evidence="2" id="KW-0808">Transferase</keyword>
<dbReference type="GO" id="GO:0016757">
    <property type="term" value="F:glycosyltransferase activity"/>
    <property type="evidence" value="ECO:0007669"/>
    <property type="project" value="UniProtKB-ARBA"/>
</dbReference>
<evidence type="ECO:0000259" key="1">
    <source>
        <dbReference type="Pfam" id="PF13477"/>
    </source>
</evidence>
<dbReference type="InterPro" id="IPR028098">
    <property type="entry name" value="Glyco_trans_4-like_N"/>
</dbReference>